<evidence type="ECO:0000313" key="9">
    <source>
        <dbReference type="EMBL" id="TPE51389.1"/>
    </source>
</evidence>
<accession>A0A501WPK9</accession>
<evidence type="ECO:0000256" key="5">
    <source>
        <dbReference type="ARBA" id="ARBA00022989"/>
    </source>
</evidence>
<feature type="transmembrane region" description="Helical" evidence="7">
    <location>
        <begin position="60"/>
        <end position="81"/>
    </location>
</feature>
<feature type="transmembrane region" description="Helical" evidence="7">
    <location>
        <begin position="235"/>
        <end position="256"/>
    </location>
</feature>
<dbReference type="GO" id="GO:0005886">
    <property type="term" value="C:plasma membrane"/>
    <property type="evidence" value="ECO:0007669"/>
    <property type="project" value="UniProtKB-SubCell"/>
</dbReference>
<dbReference type="PROSITE" id="PS50850">
    <property type="entry name" value="MFS"/>
    <property type="match status" value="1"/>
</dbReference>
<dbReference type="Pfam" id="PF05977">
    <property type="entry name" value="MFS_3"/>
    <property type="match status" value="1"/>
</dbReference>
<proteinExistence type="predicted"/>
<keyword evidence="3" id="KW-1003">Cell membrane</keyword>
<evidence type="ECO:0000256" key="4">
    <source>
        <dbReference type="ARBA" id="ARBA00022692"/>
    </source>
</evidence>
<evidence type="ECO:0000256" key="1">
    <source>
        <dbReference type="ARBA" id="ARBA00004651"/>
    </source>
</evidence>
<dbReference type="RefSeq" id="WP_140453825.1">
    <property type="nucleotide sequence ID" value="NZ_VFRP01000007.1"/>
</dbReference>
<dbReference type="AlphaFoldDB" id="A0A501WPK9"/>
<sequence length="552" mass="59280">MEDTSRDGAAPPPSALGPFRHPTFREIWMASLVSNLGGLIQTVGAAWMMTSLTSQADMVALVQASTTLPIMVFSLTAGAIADNFDRRGVMIIAQVFMCLVSLGLAAVAWVDGLTPWLLLGFTFLIGAGTALNNPAWQASVGDLVPRADLPAAVVLNSVGFNITRSVGPAIGGAIVAAGGGAAAFAANALSYFPLLLVLARWKPRRERNTLPRETIGMAMGAGLRYVAMSPNIGKVLLRGFVFGLGAISVQALLPVVARDLVAGGPLTYGLLLGAFGVGALGGAYLAAPLRARLSSEAIVRLGFLAFAICAAVVGLSRMSWLTGLGLLLGGASWVLSLSTFNVTVQLSTPRWVVARALALYQTATFGGMAIGSWIWGVLAERTDPTTALLATAGALLAGGAIGFRFRLPDRAELNLDPLNRWRMPEIEIDLKPRSGPMAIVIEYIIRPEDEADFLDAMIDRRRIRRRDGARHWTLMRDIGDARVWIETYQTPTWIEYMRHNQRITHADAVIGERLRALHAGEAPPRVRRMVVRQVARTHEDPHHLSGTETHAH</sequence>
<dbReference type="GO" id="GO:0022857">
    <property type="term" value="F:transmembrane transporter activity"/>
    <property type="evidence" value="ECO:0007669"/>
    <property type="project" value="InterPro"/>
</dbReference>
<dbReference type="EMBL" id="VFRP01000007">
    <property type="protein sequence ID" value="TPE51389.1"/>
    <property type="molecule type" value="Genomic_DNA"/>
</dbReference>
<comment type="caution">
    <text evidence="9">The sequence shown here is derived from an EMBL/GenBank/DDBJ whole genome shotgun (WGS) entry which is preliminary data.</text>
</comment>
<feature type="transmembrane region" description="Helical" evidence="7">
    <location>
        <begin position="298"/>
        <end position="318"/>
    </location>
</feature>
<keyword evidence="10" id="KW-1185">Reference proteome</keyword>
<feature type="transmembrane region" description="Helical" evidence="7">
    <location>
        <begin position="147"/>
        <end position="163"/>
    </location>
</feature>
<dbReference type="Gene3D" id="1.20.1250.20">
    <property type="entry name" value="MFS general substrate transporter like domains"/>
    <property type="match status" value="1"/>
</dbReference>
<reference evidence="9 10" key="1">
    <citation type="submission" date="2019-06" db="EMBL/GenBank/DDBJ databases">
        <title>A novel bacterium of genus Amaricoccus, isolated from marine sediment.</title>
        <authorList>
            <person name="Huang H."/>
            <person name="Mo K."/>
            <person name="Hu Y."/>
        </authorList>
    </citation>
    <scope>NUCLEOTIDE SEQUENCE [LARGE SCALE GENOMIC DNA]</scope>
    <source>
        <strain evidence="9 10">HB172011</strain>
    </source>
</reference>
<name>A0A501WPK9_9RHOB</name>
<feature type="domain" description="Major facilitator superfamily (MFS) profile" evidence="8">
    <location>
        <begin position="23"/>
        <end position="410"/>
    </location>
</feature>
<evidence type="ECO:0000259" key="8">
    <source>
        <dbReference type="PROSITE" id="PS50850"/>
    </source>
</evidence>
<comment type="subcellular location">
    <subcellularLocation>
        <location evidence="1">Cell membrane</location>
        <topology evidence="1">Multi-pass membrane protein</topology>
    </subcellularLocation>
</comment>
<keyword evidence="2" id="KW-0813">Transport</keyword>
<dbReference type="InterPro" id="IPR010290">
    <property type="entry name" value="TM_effector"/>
</dbReference>
<dbReference type="CDD" id="cd06173">
    <property type="entry name" value="MFS_MefA_like"/>
    <property type="match status" value="1"/>
</dbReference>
<evidence type="ECO:0000313" key="10">
    <source>
        <dbReference type="Proteomes" id="UP000319255"/>
    </source>
</evidence>
<feature type="transmembrane region" description="Helical" evidence="7">
    <location>
        <begin position="169"/>
        <end position="198"/>
    </location>
</feature>
<feature type="transmembrane region" description="Helical" evidence="7">
    <location>
        <begin position="27"/>
        <end position="48"/>
    </location>
</feature>
<feature type="transmembrane region" description="Helical" evidence="7">
    <location>
        <begin position="356"/>
        <end position="375"/>
    </location>
</feature>
<evidence type="ECO:0000256" key="7">
    <source>
        <dbReference type="SAM" id="Phobius"/>
    </source>
</evidence>
<dbReference type="SUPFAM" id="SSF103473">
    <property type="entry name" value="MFS general substrate transporter"/>
    <property type="match status" value="1"/>
</dbReference>
<keyword evidence="4 7" id="KW-0812">Transmembrane</keyword>
<dbReference type="PANTHER" id="PTHR23513">
    <property type="entry name" value="INTEGRAL MEMBRANE EFFLUX PROTEIN-RELATED"/>
    <property type="match status" value="1"/>
</dbReference>
<evidence type="ECO:0000256" key="3">
    <source>
        <dbReference type="ARBA" id="ARBA00022475"/>
    </source>
</evidence>
<evidence type="ECO:0000256" key="6">
    <source>
        <dbReference type="ARBA" id="ARBA00023136"/>
    </source>
</evidence>
<dbReference type="Proteomes" id="UP000319255">
    <property type="component" value="Unassembled WGS sequence"/>
</dbReference>
<keyword evidence="6 7" id="KW-0472">Membrane</keyword>
<dbReference type="InterPro" id="IPR036259">
    <property type="entry name" value="MFS_trans_sf"/>
</dbReference>
<organism evidence="9 10">
    <name type="scientific">Amaricoccus solimangrovi</name>
    <dbReference type="NCBI Taxonomy" id="2589815"/>
    <lineage>
        <taxon>Bacteria</taxon>
        <taxon>Pseudomonadati</taxon>
        <taxon>Pseudomonadota</taxon>
        <taxon>Alphaproteobacteria</taxon>
        <taxon>Rhodobacterales</taxon>
        <taxon>Paracoccaceae</taxon>
        <taxon>Amaricoccus</taxon>
    </lineage>
</organism>
<feature type="transmembrane region" description="Helical" evidence="7">
    <location>
        <begin position="88"/>
        <end position="110"/>
    </location>
</feature>
<evidence type="ECO:0000256" key="2">
    <source>
        <dbReference type="ARBA" id="ARBA00022448"/>
    </source>
</evidence>
<keyword evidence="5 7" id="KW-1133">Transmembrane helix</keyword>
<feature type="transmembrane region" description="Helical" evidence="7">
    <location>
        <begin position="387"/>
        <end position="405"/>
    </location>
</feature>
<dbReference type="PANTHER" id="PTHR23513:SF11">
    <property type="entry name" value="STAPHYLOFERRIN A TRANSPORTER"/>
    <property type="match status" value="1"/>
</dbReference>
<feature type="transmembrane region" description="Helical" evidence="7">
    <location>
        <begin position="116"/>
        <end position="135"/>
    </location>
</feature>
<feature type="transmembrane region" description="Helical" evidence="7">
    <location>
        <begin position="324"/>
        <end position="344"/>
    </location>
</feature>
<dbReference type="InterPro" id="IPR020846">
    <property type="entry name" value="MFS_dom"/>
</dbReference>
<dbReference type="OrthoDB" id="9809918at2"/>
<protein>
    <submittedName>
        <fullName evidence="9">MFS transporter</fullName>
    </submittedName>
</protein>
<gene>
    <name evidence="9" type="ORF">FJM51_09110</name>
</gene>
<feature type="transmembrane region" description="Helical" evidence="7">
    <location>
        <begin position="268"/>
        <end position="286"/>
    </location>
</feature>